<evidence type="ECO:0000313" key="1">
    <source>
        <dbReference type="EMBL" id="GGN98812.1"/>
    </source>
</evidence>
<proteinExistence type="predicted"/>
<comment type="caution">
    <text evidence="1">The sequence shown here is derived from an EMBL/GenBank/DDBJ whole genome shotgun (WGS) entry which is preliminary data.</text>
</comment>
<reference evidence="2" key="1">
    <citation type="journal article" date="2019" name="Int. J. Syst. Evol. Microbiol.">
        <title>The Global Catalogue of Microorganisms (GCM) 10K type strain sequencing project: providing services to taxonomists for standard genome sequencing and annotation.</title>
        <authorList>
            <consortium name="The Broad Institute Genomics Platform"/>
            <consortium name="The Broad Institute Genome Sequencing Center for Infectious Disease"/>
            <person name="Wu L."/>
            <person name="Ma J."/>
        </authorList>
    </citation>
    <scope>NUCLEOTIDE SEQUENCE [LARGE SCALE GENOMIC DNA]</scope>
    <source>
        <strain evidence="2">CGMCC 1.6964</strain>
    </source>
</reference>
<evidence type="ECO:0008006" key="3">
    <source>
        <dbReference type="Google" id="ProtNLM"/>
    </source>
</evidence>
<accession>A0ABQ2L0W6</accession>
<dbReference type="Proteomes" id="UP000606653">
    <property type="component" value="Unassembled WGS sequence"/>
</dbReference>
<dbReference type="RefSeq" id="WP_018976005.1">
    <property type="nucleotide sequence ID" value="NZ_BMLN01000004.1"/>
</dbReference>
<keyword evidence="2" id="KW-1185">Reference proteome</keyword>
<gene>
    <name evidence="1" type="ORF">GCM10010969_18340</name>
</gene>
<evidence type="ECO:0000313" key="2">
    <source>
        <dbReference type="Proteomes" id="UP000606653"/>
    </source>
</evidence>
<protein>
    <recommendedName>
        <fullName evidence="3">Terpenoid synthase</fullName>
    </recommendedName>
</protein>
<name>A0ABQ2L0W6_9BACL</name>
<organism evidence="1 2">
    <name type="scientific">Saccharibacillus kuerlensis</name>
    <dbReference type="NCBI Taxonomy" id="459527"/>
    <lineage>
        <taxon>Bacteria</taxon>
        <taxon>Bacillati</taxon>
        <taxon>Bacillota</taxon>
        <taxon>Bacilli</taxon>
        <taxon>Bacillales</taxon>
        <taxon>Paenibacillaceae</taxon>
        <taxon>Saccharibacillus</taxon>
    </lineage>
</organism>
<sequence length="307" mass="34732">MQLSVETRREMERAFETCRQMIAGFPAPFAEAGVRYLDRFDPSRSGGPTNYICCLLPYWLQQAAEASLERCREIAAANVFGMLHFHLQDERMDRSTGIDRIHIALSQLLSVEMNVRYSALFGSSEAFQSAMRLCTSEWAVGLAVEKVNNSFFERPRDIAARSAPLLLCPLVLLEENERLCSRALYAVQETLITLQMADDWTDYAEDLKEGSYNCLVAMYRHKYELAADTAVSPEEIETAVYTQGMLTEYAKFASLRQLKLEHYREDFPGLVGFHAALAGDLERIASSIEAEKHILALGGLNYWLLGR</sequence>
<dbReference type="EMBL" id="BMLN01000004">
    <property type="protein sequence ID" value="GGN98812.1"/>
    <property type="molecule type" value="Genomic_DNA"/>
</dbReference>